<dbReference type="Pfam" id="PF11614">
    <property type="entry name" value="FixG_C"/>
    <property type="match status" value="1"/>
</dbReference>
<dbReference type="SUPFAM" id="SSF54862">
    <property type="entry name" value="4Fe-4S ferredoxins"/>
    <property type="match status" value="1"/>
</dbReference>
<dbReference type="Proteomes" id="UP000278222">
    <property type="component" value="Unassembled WGS sequence"/>
</dbReference>
<dbReference type="PROSITE" id="PS51379">
    <property type="entry name" value="4FE4S_FER_2"/>
    <property type="match status" value="1"/>
</dbReference>
<feature type="transmembrane region" description="Helical" evidence="8">
    <location>
        <begin position="182"/>
        <end position="200"/>
    </location>
</feature>
<evidence type="ECO:0000256" key="2">
    <source>
        <dbReference type="ARBA" id="ARBA00022485"/>
    </source>
</evidence>
<feature type="compositionally biased region" description="Pro residues" evidence="7">
    <location>
        <begin position="20"/>
        <end position="33"/>
    </location>
</feature>
<dbReference type="InterPro" id="IPR017900">
    <property type="entry name" value="4Fe4S_Fe_S_CS"/>
</dbReference>
<feature type="domain" description="4Fe-4S ferredoxin-type" evidence="9">
    <location>
        <begin position="277"/>
        <end position="306"/>
    </location>
</feature>
<keyword evidence="3" id="KW-0479">Metal-binding</keyword>
<dbReference type="InterPro" id="IPR013783">
    <property type="entry name" value="Ig-like_fold"/>
</dbReference>
<dbReference type="GO" id="GO:0005886">
    <property type="term" value="C:plasma membrane"/>
    <property type="evidence" value="ECO:0007669"/>
    <property type="project" value="TreeGrafter"/>
</dbReference>
<dbReference type="PROSITE" id="PS00198">
    <property type="entry name" value="4FE4S_FER_1"/>
    <property type="match status" value="1"/>
</dbReference>
<accession>A0A3N1KTC0</accession>
<protein>
    <submittedName>
        <fullName evidence="10">Cytochrome c oxidase accessory protein FixG</fullName>
    </submittedName>
</protein>
<dbReference type="Pfam" id="PF12801">
    <property type="entry name" value="Fer4_5"/>
    <property type="match status" value="1"/>
</dbReference>
<evidence type="ECO:0000256" key="4">
    <source>
        <dbReference type="ARBA" id="ARBA00022982"/>
    </source>
</evidence>
<evidence type="ECO:0000313" key="10">
    <source>
        <dbReference type="EMBL" id="ROP81346.1"/>
    </source>
</evidence>
<feature type="region of interest" description="Disordered" evidence="7">
    <location>
        <begin position="1"/>
        <end position="33"/>
    </location>
</feature>
<name>A0A3N1KTC0_9PROT</name>
<reference evidence="10 11" key="1">
    <citation type="submission" date="2018-11" db="EMBL/GenBank/DDBJ databases">
        <title>Genomic Encyclopedia of Type Strains, Phase IV (KMG-IV): sequencing the most valuable type-strain genomes for metagenomic binning, comparative biology and taxonomic classification.</title>
        <authorList>
            <person name="Goeker M."/>
        </authorList>
    </citation>
    <scope>NUCLEOTIDE SEQUENCE [LARGE SCALE GENOMIC DNA]</scope>
    <source>
        <strain evidence="10 11">DSM 5900</strain>
    </source>
</reference>
<keyword evidence="8" id="KW-0812">Transmembrane</keyword>
<dbReference type="PANTHER" id="PTHR30176:SF3">
    <property type="entry name" value="FERREDOXIN-TYPE PROTEIN NAPH"/>
    <property type="match status" value="1"/>
</dbReference>
<feature type="compositionally biased region" description="Low complexity" evidence="7">
    <location>
        <begin position="1"/>
        <end position="19"/>
    </location>
</feature>
<dbReference type="Gene3D" id="2.60.40.10">
    <property type="entry name" value="Immunoglobulins"/>
    <property type="match status" value="1"/>
</dbReference>
<dbReference type="GO" id="GO:0051539">
    <property type="term" value="F:4 iron, 4 sulfur cluster binding"/>
    <property type="evidence" value="ECO:0007669"/>
    <property type="project" value="UniProtKB-KW"/>
</dbReference>
<keyword evidence="8" id="KW-0472">Membrane</keyword>
<evidence type="ECO:0000256" key="8">
    <source>
        <dbReference type="SAM" id="Phobius"/>
    </source>
</evidence>
<keyword evidence="11" id="KW-1185">Reference proteome</keyword>
<feature type="transmembrane region" description="Helical" evidence="8">
    <location>
        <begin position="56"/>
        <end position="74"/>
    </location>
</feature>
<proteinExistence type="predicted"/>
<comment type="caution">
    <text evidence="10">The sequence shown here is derived from an EMBL/GenBank/DDBJ whole genome shotgun (WGS) entry which is preliminary data.</text>
</comment>
<keyword evidence="5" id="KW-0408">Iron</keyword>
<dbReference type="RefSeq" id="WP_123695145.1">
    <property type="nucleotide sequence ID" value="NZ_AP019700.1"/>
</dbReference>
<dbReference type="OrthoDB" id="9811700at2"/>
<dbReference type="GO" id="GO:0046872">
    <property type="term" value="F:metal ion binding"/>
    <property type="evidence" value="ECO:0007669"/>
    <property type="project" value="UniProtKB-KW"/>
</dbReference>
<evidence type="ECO:0000313" key="11">
    <source>
        <dbReference type="Proteomes" id="UP000278222"/>
    </source>
</evidence>
<evidence type="ECO:0000256" key="7">
    <source>
        <dbReference type="SAM" id="MobiDB-lite"/>
    </source>
</evidence>
<keyword evidence="8" id="KW-1133">Transmembrane helix</keyword>
<evidence type="ECO:0000259" key="9">
    <source>
        <dbReference type="PROSITE" id="PS51379"/>
    </source>
</evidence>
<sequence length="499" mass="54715">MSIPSAAAASRARPAAAPAAGPPNPPPPGSGAPPPPLYADRVKVYPKAVQGRWRQVKWALLTVCLAIYYVVPWLRWDRGPLAPDQAVLIDLDAGRAYFLWIEIWPEEVYYVTGLLILAALALFLATSLLGRVWCGYACPQTVWTDLFMLVERLIEGDRNARMRRDKQPWSADKVARKLAKHAVWLLIAAVTGGAWILYFVDAPSSFGPILHGEGSVATYSFIALFTTTTYLLAGWAREQVCTYMCPWPRIQGALLDENSIVVTYRNWRGEPRGKHKLGTEWDGRGDCVDCMQCVVVCPTGIDIRDGQQLECIGCGLCIDACNGVMAKVGRPPNLIGWDTLANQEARASGRKARYRLWRPRTVLYVILIAITAMVMVAALSSRASVELTVQRDRNPLFVTLADGSIRNGYTVKVSNKSWEPQTFRLSVDGLTGALLSLADAPDSLTDLSARPDAVATRRVFVTVPADSSVAESSSIVFRARRQAGGDSASHDSIFLAPRK</sequence>
<keyword evidence="2" id="KW-0004">4Fe-4S</keyword>
<dbReference type="InterPro" id="IPR017896">
    <property type="entry name" value="4Fe4S_Fe-S-bd"/>
</dbReference>
<dbReference type="InterPro" id="IPR014116">
    <property type="entry name" value="Cyt_c_oxidase_cbb3_FixG"/>
</dbReference>
<evidence type="ECO:0000256" key="5">
    <source>
        <dbReference type="ARBA" id="ARBA00023004"/>
    </source>
</evidence>
<feature type="transmembrane region" description="Helical" evidence="8">
    <location>
        <begin position="216"/>
        <end position="236"/>
    </location>
</feature>
<keyword evidence="1" id="KW-0813">Transport</keyword>
<evidence type="ECO:0000256" key="6">
    <source>
        <dbReference type="ARBA" id="ARBA00023014"/>
    </source>
</evidence>
<dbReference type="InterPro" id="IPR051684">
    <property type="entry name" value="Electron_Trans/Redox"/>
</dbReference>
<dbReference type="PANTHER" id="PTHR30176">
    <property type="entry name" value="FERREDOXIN-TYPE PROTEIN NAPH"/>
    <property type="match status" value="1"/>
</dbReference>
<gene>
    <name evidence="10" type="ORF">EDC65_5203</name>
</gene>
<evidence type="ECO:0000256" key="3">
    <source>
        <dbReference type="ARBA" id="ARBA00022723"/>
    </source>
</evidence>
<feature type="transmembrane region" description="Helical" evidence="8">
    <location>
        <begin position="361"/>
        <end position="380"/>
    </location>
</feature>
<organism evidence="10 11">
    <name type="scientific">Stella humosa</name>
    <dbReference type="NCBI Taxonomy" id="94"/>
    <lineage>
        <taxon>Bacteria</taxon>
        <taxon>Pseudomonadati</taxon>
        <taxon>Pseudomonadota</taxon>
        <taxon>Alphaproteobacteria</taxon>
        <taxon>Rhodospirillales</taxon>
        <taxon>Stellaceae</taxon>
        <taxon>Stella</taxon>
    </lineage>
</organism>
<evidence type="ECO:0000256" key="1">
    <source>
        <dbReference type="ARBA" id="ARBA00022448"/>
    </source>
</evidence>
<feature type="transmembrane region" description="Helical" evidence="8">
    <location>
        <begin position="108"/>
        <end position="129"/>
    </location>
</feature>
<dbReference type="EMBL" id="RJKX01000018">
    <property type="protein sequence ID" value="ROP81346.1"/>
    <property type="molecule type" value="Genomic_DNA"/>
</dbReference>
<dbReference type="Pfam" id="PF13746">
    <property type="entry name" value="Fer4_18"/>
    <property type="match status" value="1"/>
</dbReference>
<dbReference type="AlphaFoldDB" id="A0A3N1KTC0"/>
<dbReference type="InterPro" id="IPR032879">
    <property type="entry name" value="FixG_C"/>
</dbReference>
<keyword evidence="6" id="KW-0411">Iron-sulfur</keyword>
<keyword evidence="4" id="KW-0249">Electron transport</keyword>
<dbReference type="NCBIfam" id="TIGR02745">
    <property type="entry name" value="ccoG_rdxA_fixG"/>
    <property type="match status" value="1"/>
</dbReference>